<accession>A0ABW5JTH4</accession>
<proteinExistence type="predicted"/>
<feature type="signal peptide" evidence="1">
    <location>
        <begin position="1"/>
        <end position="18"/>
    </location>
</feature>
<dbReference type="InterPro" id="IPR001763">
    <property type="entry name" value="Rhodanese-like_dom"/>
</dbReference>
<dbReference type="CDD" id="cd00158">
    <property type="entry name" value="RHOD"/>
    <property type="match status" value="1"/>
</dbReference>
<dbReference type="PANTHER" id="PTHR43031:SF1">
    <property type="entry name" value="PYRIDINE NUCLEOTIDE-DISULPHIDE OXIDOREDUCTASE"/>
    <property type="match status" value="1"/>
</dbReference>
<dbReference type="Proteomes" id="UP001597441">
    <property type="component" value="Unassembled WGS sequence"/>
</dbReference>
<dbReference type="SMART" id="SM00450">
    <property type="entry name" value="RHOD"/>
    <property type="match status" value="1"/>
</dbReference>
<reference evidence="4" key="1">
    <citation type="journal article" date="2019" name="Int. J. Syst. Evol. Microbiol.">
        <title>The Global Catalogue of Microorganisms (GCM) 10K type strain sequencing project: providing services to taxonomists for standard genome sequencing and annotation.</title>
        <authorList>
            <consortium name="The Broad Institute Genomics Platform"/>
            <consortium name="The Broad Institute Genome Sequencing Center for Infectious Disease"/>
            <person name="Wu L."/>
            <person name="Ma J."/>
        </authorList>
    </citation>
    <scope>NUCLEOTIDE SEQUENCE [LARGE SCALE GENOMIC DNA]</scope>
    <source>
        <strain evidence="4">KCTC 42903</strain>
    </source>
</reference>
<protein>
    <submittedName>
        <fullName evidence="3">Rhodanese-like domain-containing protein</fullName>
    </submittedName>
</protein>
<sequence>MKNKILYILLFFSSISFAQKSIAEVLKKYNKESITYITAKDASKQQNVVILDAREFSEHKTSRLKNAIYVGYNDFNLKKTIKKLKNKQQPVIVYCSIGIRSEDIAEKLKKAGYTNIYNLYGGIFEWKNNNLPVYNSEEKETDSIHTFNKAWSKWLKKGIKIYD</sequence>
<dbReference type="PANTHER" id="PTHR43031">
    <property type="entry name" value="FAD-DEPENDENT OXIDOREDUCTASE"/>
    <property type="match status" value="1"/>
</dbReference>
<organism evidence="3 4">
    <name type="scientific">Gelatiniphilus marinus</name>
    <dbReference type="NCBI Taxonomy" id="1759464"/>
    <lineage>
        <taxon>Bacteria</taxon>
        <taxon>Pseudomonadati</taxon>
        <taxon>Bacteroidota</taxon>
        <taxon>Flavobacteriia</taxon>
        <taxon>Flavobacteriales</taxon>
        <taxon>Flavobacteriaceae</taxon>
        <taxon>Gelatiniphilus</taxon>
    </lineage>
</organism>
<dbReference type="InterPro" id="IPR036873">
    <property type="entry name" value="Rhodanese-like_dom_sf"/>
</dbReference>
<feature type="chain" id="PRO_5046637129" evidence="1">
    <location>
        <begin position="19"/>
        <end position="163"/>
    </location>
</feature>
<dbReference type="NCBIfam" id="NF045521">
    <property type="entry name" value="rhoda_near_glyco"/>
    <property type="match status" value="1"/>
</dbReference>
<dbReference type="EMBL" id="JBHULK010000004">
    <property type="protein sequence ID" value="MFD2535800.1"/>
    <property type="molecule type" value="Genomic_DNA"/>
</dbReference>
<dbReference type="PROSITE" id="PS50206">
    <property type="entry name" value="RHODANESE_3"/>
    <property type="match status" value="1"/>
</dbReference>
<name>A0ABW5JTH4_9FLAO</name>
<dbReference type="Pfam" id="PF00581">
    <property type="entry name" value="Rhodanese"/>
    <property type="match status" value="1"/>
</dbReference>
<comment type="caution">
    <text evidence="3">The sequence shown here is derived from an EMBL/GenBank/DDBJ whole genome shotgun (WGS) entry which is preliminary data.</text>
</comment>
<keyword evidence="4" id="KW-1185">Reference proteome</keyword>
<evidence type="ECO:0000259" key="2">
    <source>
        <dbReference type="PROSITE" id="PS50206"/>
    </source>
</evidence>
<feature type="domain" description="Rhodanese" evidence="2">
    <location>
        <begin position="44"/>
        <end position="135"/>
    </location>
</feature>
<evidence type="ECO:0000313" key="4">
    <source>
        <dbReference type="Proteomes" id="UP001597441"/>
    </source>
</evidence>
<evidence type="ECO:0000313" key="3">
    <source>
        <dbReference type="EMBL" id="MFD2535800.1"/>
    </source>
</evidence>
<gene>
    <name evidence="3" type="ORF">ACFSQS_11860</name>
</gene>
<evidence type="ECO:0000256" key="1">
    <source>
        <dbReference type="SAM" id="SignalP"/>
    </source>
</evidence>
<dbReference type="Gene3D" id="3.40.250.10">
    <property type="entry name" value="Rhodanese-like domain"/>
    <property type="match status" value="1"/>
</dbReference>
<dbReference type="RefSeq" id="WP_388018992.1">
    <property type="nucleotide sequence ID" value="NZ_JBHUDT010000004.1"/>
</dbReference>
<dbReference type="SUPFAM" id="SSF52821">
    <property type="entry name" value="Rhodanese/Cell cycle control phosphatase"/>
    <property type="match status" value="1"/>
</dbReference>
<keyword evidence="1" id="KW-0732">Signal</keyword>
<dbReference type="InterPro" id="IPR050229">
    <property type="entry name" value="GlpE_sulfurtransferase"/>
</dbReference>